<name>A0A7W6H7G9_9HYPH</name>
<dbReference type="InterPro" id="IPR011611">
    <property type="entry name" value="PfkB_dom"/>
</dbReference>
<evidence type="ECO:0000256" key="5">
    <source>
        <dbReference type="ARBA" id="ARBA00022840"/>
    </source>
</evidence>
<evidence type="ECO:0000313" key="9">
    <source>
        <dbReference type="Proteomes" id="UP000542776"/>
    </source>
</evidence>
<keyword evidence="3" id="KW-0547">Nucleotide-binding</keyword>
<dbReference type="GO" id="GO:0005524">
    <property type="term" value="F:ATP binding"/>
    <property type="evidence" value="ECO:0007669"/>
    <property type="project" value="UniProtKB-KW"/>
</dbReference>
<keyword evidence="9" id="KW-1185">Reference proteome</keyword>
<dbReference type="InterPro" id="IPR023314">
    <property type="entry name" value="Myo_inos_IolC-like_sf"/>
</dbReference>
<organism evidence="8 9">
    <name type="scientific">Aureimonas pseudogalii</name>
    <dbReference type="NCBI Taxonomy" id="1744844"/>
    <lineage>
        <taxon>Bacteria</taxon>
        <taxon>Pseudomonadati</taxon>
        <taxon>Pseudomonadota</taxon>
        <taxon>Alphaproteobacteria</taxon>
        <taxon>Hyphomicrobiales</taxon>
        <taxon>Aurantimonadaceae</taxon>
        <taxon>Aureimonas</taxon>
    </lineage>
</organism>
<gene>
    <name evidence="8" type="ORF">GGR04_003882</name>
</gene>
<dbReference type="CDD" id="cd01166">
    <property type="entry name" value="KdgK"/>
    <property type="match status" value="1"/>
</dbReference>
<dbReference type="AlphaFoldDB" id="A0A7W6H7G9"/>
<dbReference type="InterPro" id="IPR018659">
    <property type="entry name" value="DUF2090"/>
</dbReference>
<dbReference type="Pfam" id="PF00294">
    <property type="entry name" value="PfkB"/>
    <property type="match status" value="1"/>
</dbReference>
<dbReference type="PANTHER" id="PTHR43085">
    <property type="entry name" value="HEXOKINASE FAMILY MEMBER"/>
    <property type="match status" value="1"/>
</dbReference>
<dbReference type="EMBL" id="JACIEK010000014">
    <property type="protein sequence ID" value="MBB4000008.1"/>
    <property type="molecule type" value="Genomic_DNA"/>
</dbReference>
<dbReference type="PROSITE" id="PS00583">
    <property type="entry name" value="PFKB_KINASES_1"/>
    <property type="match status" value="1"/>
</dbReference>
<dbReference type="InterPro" id="IPR002173">
    <property type="entry name" value="Carboh/pur_kinase_PfkB_CS"/>
</dbReference>
<evidence type="ECO:0000256" key="4">
    <source>
        <dbReference type="ARBA" id="ARBA00022777"/>
    </source>
</evidence>
<dbReference type="Proteomes" id="UP000542776">
    <property type="component" value="Unassembled WGS sequence"/>
</dbReference>
<evidence type="ECO:0000313" key="8">
    <source>
        <dbReference type="EMBL" id="MBB4000008.1"/>
    </source>
</evidence>
<proteinExistence type="inferred from homology"/>
<keyword evidence="5" id="KW-0067">ATP-binding</keyword>
<dbReference type="InterPro" id="IPR013785">
    <property type="entry name" value="Aldolase_TIM"/>
</dbReference>
<evidence type="ECO:0000256" key="3">
    <source>
        <dbReference type="ARBA" id="ARBA00022741"/>
    </source>
</evidence>
<reference evidence="8 9" key="1">
    <citation type="submission" date="2020-08" db="EMBL/GenBank/DDBJ databases">
        <title>Genomic Encyclopedia of Type Strains, Phase IV (KMG-IV): sequencing the most valuable type-strain genomes for metagenomic binning, comparative biology and taxonomic classification.</title>
        <authorList>
            <person name="Goeker M."/>
        </authorList>
    </citation>
    <scope>NUCLEOTIDE SEQUENCE [LARGE SCALE GENOMIC DNA]</scope>
    <source>
        <strain evidence="8 9">DSM 102238</strain>
    </source>
</reference>
<dbReference type="InterPro" id="IPR029056">
    <property type="entry name" value="Ribokinase-like"/>
</dbReference>
<dbReference type="Gene3D" id="3.20.20.70">
    <property type="entry name" value="Aldolase class I"/>
    <property type="match status" value="1"/>
</dbReference>
<sequence>MTHALDVVTIGRCSVDLYGQQIGSRLEDIATFAKSVGGCPANIAIGTARLGLKSALITRVGAEQMGGFVREQLAREGVETRGVAVDPERLTALVLLAVEDEGVSPMIFYRSDCADMALSEADVSEELVASARAVVVTGTHFSRESTAEAQRKAIRIAKANGGKVVFDVDYRPNLWGLAGHAAGFERYVKSDAVSQKLMAILPDCDLVVGTEEEMMIAGGIDDPLAALKAIRAVSGATLVLKRGAMGCIVFDGPIASLDDGIAGRGFPIEVFNVLGAGDAFMSGLLAGWLRGLSHGECATMANACGAFAVSRLLCSPEYPTEAELDAFLAKSEVTRRLREDAELNHIHWATTRRPAPDRLMALACDHRSQIEEIADAAGVPRTHIEDFKLLTVEAAARVAGGRPGFGMLLDSIYGRKALYRAAHHKFWIGRPVEQPGSRPLDFDHLPDLGSHLVEWPVDHVVKCLCFYHPDDSADLKARQERELLRLADAARTVGRELLVEIIAGKHGALDDDTVASVVQRVYDLGIRPDWWKLEPQRDARAWRRIEAVIAREDPYCRGIVLLGLDAPAAELEAAFRAVAAVPMVKGFAVGRTIFADAARRWFTGAIDDEAAIADMAARFAALVDAWQGAGAAPVAA</sequence>
<dbReference type="PANTHER" id="PTHR43085:SF49">
    <property type="entry name" value="5-DEHYDRO-2-DEOXYGLUCONOKINASE"/>
    <property type="match status" value="1"/>
</dbReference>
<dbReference type="Gene3D" id="2.20.150.10">
    <property type="entry name" value="putative 5-dehydro-2- deoxygluconokinase"/>
    <property type="match status" value="1"/>
</dbReference>
<comment type="caution">
    <text evidence="8">The sequence shown here is derived from an EMBL/GenBank/DDBJ whole genome shotgun (WGS) entry which is preliminary data.</text>
</comment>
<comment type="similarity">
    <text evidence="1">Belongs to the carbohydrate kinase PfkB family.</text>
</comment>
<evidence type="ECO:0000256" key="1">
    <source>
        <dbReference type="ARBA" id="ARBA00010688"/>
    </source>
</evidence>
<evidence type="ECO:0000259" key="6">
    <source>
        <dbReference type="Pfam" id="PF00294"/>
    </source>
</evidence>
<dbReference type="PROSITE" id="PS00584">
    <property type="entry name" value="PFKB_KINASES_2"/>
    <property type="match status" value="1"/>
</dbReference>
<accession>A0A7W6H7G9</accession>
<keyword evidence="2 8" id="KW-0808">Transferase</keyword>
<dbReference type="NCBIfam" id="TIGR04382">
    <property type="entry name" value="myo_inos_iolC_N"/>
    <property type="match status" value="1"/>
</dbReference>
<evidence type="ECO:0000256" key="2">
    <source>
        <dbReference type="ARBA" id="ARBA00022679"/>
    </source>
</evidence>
<dbReference type="InterPro" id="IPR030830">
    <property type="entry name" value="Myo_inos_IolC"/>
</dbReference>
<dbReference type="Gene3D" id="3.40.1190.20">
    <property type="match status" value="1"/>
</dbReference>
<dbReference type="SUPFAM" id="SSF53613">
    <property type="entry name" value="Ribokinase-like"/>
    <property type="match status" value="1"/>
</dbReference>
<feature type="domain" description="DUF2090" evidence="7">
    <location>
        <begin position="323"/>
        <end position="627"/>
    </location>
</feature>
<evidence type="ECO:0000259" key="7">
    <source>
        <dbReference type="Pfam" id="PF09863"/>
    </source>
</evidence>
<dbReference type="Pfam" id="PF09863">
    <property type="entry name" value="DUF2090"/>
    <property type="match status" value="1"/>
</dbReference>
<protein>
    <submittedName>
        <fullName evidence="8">5-dehydro-2-deoxygluconokinase</fullName>
        <ecNumber evidence="8">2.7.1.92</ecNumber>
    </submittedName>
</protein>
<dbReference type="RefSeq" id="WP_183201512.1">
    <property type="nucleotide sequence ID" value="NZ_JACIEK010000014.1"/>
</dbReference>
<feature type="domain" description="Carbohydrate kinase PfkB" evidence="6">
    <location>
        <begin position="6"/>
        <end position="319"/>
    </location>
</feature>
<dbReference type="InterPro" id="IPR050306">
    <property type="entry name" value="PfkB_Carbo_kinase"/>
</dbReference>
<dbReference type="GO" id="GO:0047590">
    <property type="term" value="F:5-dehydro-2-deoxygluconokinase activity"/>
    <property type="evidence" value="ECO:0007669"/>
    <property type="project" value="UniProtKB-EC"/>
</dbReference>
<dbReference type="EC" id="2.7.1.92" evidence="8"/>
<keyword evidence="4 8" id="KW-0418">Kinase</keyword>